<dbReference type="SUPFAM" id="SSF101908">
    <property type="entry name" value="Putative isomerase YbhE"/>
    <property type="match status" value="1"/>
</dbReference>
<evidence type="ECO:0000256" key="1">
    <source>
        <dbReference type="SAM" id="MobiDB-lite"/>
    </source>
</evidence>
<reference evidence="4" key="1">
    <citation type="submission" date="2022-12" db="EMBL/GenBank/DDBJ databases">
        <authorList>
            <person name="Ruckert C."/>
            <person name="Busche T."/>
            <person name="Kalinowski J."/>
            <person name="Wittmann C."/>
        </authorList>
    </citation>
    <scope>NUCLEOTIDE SEQUENCE</scope>
    <source>
        <strain evidence="4">DSM 40467</strain>
    </source>
</reference>
<dbReference type="CDD" id="cd00267">
    <property type="entry name" value="ABC_ATPase"/>
    <property type="match status" value="1"/>
</dbReference>
<dbReference type="Gene3D" id="2.130.10.10">
    <property type="entry name" value="YVTN repeat-like/Quinoprotein amine dehydrogenase"/>
    <property type="match status" value="1"/>
</dbReference>
<dbReference type="InterPro" id="IPR015943">
    <property type="entry name" value="WD40/YVTN_repeat-like_dom_sf"/>
</dbReference>
<dbReference type="SUPFAM" id="SSF52540">
    <property type="entry name" value="P-loop containing nucleoside triphosphate hydrolases"/>
    <property type="match status" value="1"/>
</dbReference>
<evidence type="ECO:0000259" key="3">
    <source>
        <dbReference type="Pfam" id="PF20703"/>
    </source>
</evidence>
<feature type="region of interest" description="Disordered" evidence="1">
    <location>
        <begin position="1077"/>
        <end position="1098"/>
    </location>
</feature>
<feature type="region of interest" description="Disordered" evidence="1">
    <location>
        <begin position="1114"/>
        <end position="1145"/>
    </location>
</feature>
<organism evidence="4 5">
    <name type="scientific">Streptomyces cinnabarinus</name>
    <dbReference type="NCBI Taxonomy" id="67287"/>
    <lineage>
        <taxon>Bacteria</taxon>
        <taxon>Bacillati</taxon>
        <taxon>Actinomycetota</taxon>
        <taxon>Actinomycetes</taxon>
        <taxon>Kitasatosporales</taxon>
        <taxon>Streptomycetaceae</taxon>
        <taxon>Streptomyces</taxon>
    </lineage>
</organism>
<keyword evidence="5" id="KW-1185">Reference proteome</keyword>
<dbReference type="RefSeq" id="WP_269663938.1">
    <property type="nucleotide sequence ID" value="NZ_CP114413.1"/>
</dbReference>
<evidence type="ECO:0000313" key="4">
    <source>
        <dbReference type="EMBL" id="WAZ26454.1"/>
    </source>
</evidence>
<accession>A0ABY7KQ33</accession>
<dbReference type="EMBL" id="CP114413">
    <property type="protein sequence ID" value="WAZ26454.1"/>
    <property type="molecule type" value="Genomic_DNA"/>
</dbReference>
<dbReference type="InterPro" id="IPR027417">
    <property type="entry name" value="P-loop_NTPase"/>
</dbReference>
<dbReference type="SUPFAM" id="SSF52129">
    <property type="entry name" value="Caspase-like"/>
    <property type="match status" value="1"/>
</dbReference>
<dbReference type="Gene3D" id="3.40.50.1460">
    <property type="match status" value="1"/>
</dbReference>
<proteinExistence type="predicted"/>
<evidence type="ECO:0000313" key="5">
    <source>
        <dbReference type="Proteomes" id="UP001164439"/>
    </source>
</evidence>
<dbReference type="Pfam" id="PF20703">
    <property type="entry name" value="nSTAND1"/>
    <property type="match status" value="1"/>
</dbReference>
<feature type="domain" description="Peptidase C14 caspase" evidence="2">
    <location>
        <begin position="3"/>
        <end position="212"/>
    </location>
</feature>
<name>A0ABY7KQ33_9ACTN</name>
<dbReference type="InterPro" id="IPR029030">
    <property type="entry name" value="Caspase-like_dom_sf"/>
</dbReference>
<dbReference type="InterPro" id="IPR049052">
    <property type="entry name" value="nSTAND1"/>
</dbReference>
<dbReference type="Gene3D" id="3.40.50.300">
    <property type="entry name" value="P-loop containing nucleotide triphosphate hydrolases"/>
    <property type="match status" value="1"/>
</dbReference>
<protein>
    <submittedName>
        <fullName evidence="4">Caspase family protein</fullName>
    </submittedName>
</protein>
<gene>
    <name evidence="4" type="ORF">STRCI_008031</name>
</gene>
<feature type="domain" description="Novel STAND NTPase 1" evidence="3">
    <location>
        <begin position="282"/>
        <end position="446"/>
    </location>
</feature>
<dbReference type="Pfam" id="PF00656">
    <property type="entry name" value="Peptidase_C14"/>
    <property type="match status" value="1"/>
</dbReference>
<dbReference type="InterPro" id="IPR011600">
    <property type="entry name" value="Pept_C14_caspase"/>
</dbReference>
<sequence length="1430" mass="152623">MSRWVVVTGNGTYDHDGNAQLPFVPRDLDTVQGLFTDLGYDDAGRKLDATAAELRAFLSDWAADGDRGDGALALYFSGHGDRSPVDERHYLLCRDSSPDRLKGTALAADDLVGLVTETGLSRLLLIVDTCYAGQGGVDIVRRLAAQLVAARDADPRTLTAFSVIAAARPQELAEDGAFTHALRAALDDPTLGGNRQPKLYLEQVVDRVNDLLGPFQHATWGTLPSGEGFDFLPNPRYAPDTPHEGIDLAEQRTALTPEGRRRREEFLSHFGPRGRGLERTSDRGAYFTGRTSALRKLCGWIDGASDLGDAVVVTGSAGVGKSSLLGRLVLIADPVHRAALSDLTPGTPLPLGRVDAAIHARHKLLDDIVTAVADAAGVAADRATLLRALAERSEPLVIVVDALDEAGTAGTDGADGRLVAAFLDRLAQTGGLRLVVGARPHVVPALGARFSVMNLDDEQWTAPGDLAAYARKLLRAPDGPGSKGVYTAPGLAATVAEAVAVRAEGNYLVARLTARALAHRAALLDTSVPDWAEQLPRPAAKSPRPAGPAFRWALDQQLGAESERAGRLLLPLALSEGVGLPSTGLWPAIASEVSAAPVTADDIRWLLDNAGSHIVEALDPDDRSVYRLYHESFADELRAERAGPRTSSAVTRALLASVPVDSATGLRDWSAAEPYVCAHLATHAAEAGMLDELVVDPLFLLTAEPGALQRALSHVASPEAVAARTAYERVGSLLASEPDQGQRYAQLKLAALQSGATLLAQGIRQRAPDLPWDTRFVLPFHPATPYRTISTFDSSVLDVVAVETERGTLLATGESGRGVRLWDFDSGELIGQVGNVGGYDVHALSACGPLLIVTRNYGTPLVVDPASRQTVGLGSEGDDLSRASMWAFAESGGTCYAAYSRRGKLHVIDLLQGRHLATLKVPERQDPETRVPPKLLAIESSGGRLTVAAAMDSVRFNGEGGVPYTAYPATIVGWTVEPSTPDQWLEPDLVRSCRGVDVVALAVQGGSILVATREVLSFRSSGCRVFQLARTTLEWAWAYTAPKDCRFVRVQGETHLMNPVSGGAEFINTKGRVAWRTPVDPRPGTRFTTVRTSGGEPTVVSWQRGSASLRAWTMRPSESGGRAARAGTGRGPLHTGTVSGRPVLVHPRGNEPALVVDAATGSALGTGGRLDRHFPQAAGHPGAAPLLYFPVPGRHTLKITVVGEPSRNLTLRGVRRGDDPQLRVSRLNGQDVIVGLCASYLGVWSLDGKLLHRWHMPSVAGSDADVQVTQYHQGILILIQHSRGYREIYGFLDGRFFSSAVDSSEVRHSMVLSVGNWHGEPVFADRGGVYRIWGTSGVLEPSVGASWRESGVWAERVLVQMLQGRRTVFLLGQDETLSLFDVDANRLACRIHLGTQATALTVVNDELLGVLTPTGLISLRVPDLGGRADQ</sequence>
<dbReference type="Proteomes" id="UP001164439">
    <property type="component" value="Chromosome"/>
</dbReference>
<evidence type="ECO:0000259" key="2">
    <source>
        <dbReference type="Pfam" id="PF00656"/>
    </source>
</evidence>